<proteinExistence type="predicted"/>
<accession>A0A542D651</accession>
<reference evidence="2" key="1">
    <citation type="submission" date="2019-06" db="EMBL/GenBank/DDBJ databases">
        <authorList>
            <person name="Deangelis K."/>
            <person name="Huntemann M."/>
            <person name="Clum A."/>
            <person name="Pillay M."/>
            <person name="Palaniappan K."/>
            <person name="Varghese N."/>
            <person name="Mikhailova N."/>
            <person name="Stamatis D."/>
            <person name="Reddy T."/>
            <person name="Daum C."/>
            <person name="Shapiro N."/>
            <person name="Ivanova N."/>
            <person name="Kyrpides N."/>
            <person name="Woyke T."/>
        </authorList>
    </citation>
    <scope>NUCLEOTIDE SEQUENCE [LARGE SCALE GENOMIC DNA]</scope>
    <source>
        <strain evidence="2">128R</strain>
    </source>
</reference>
<keyword evidence="1" id="KW-0472">Membrane</keyword>
<dbReference type="AlphaFoldDB" id="A0A542D651"/>
<protein>
    <submittedName>
        <fullName evidence="2">Uncharacterized protein</fullName>
    </submittedName>
</protein>
<organism evidence="2">
    <name type="scientific">Serratia fonticola</name>
    <dbReference type="NCBI Taxonomy" id="47917"/>
    <lineage>
        <taxon>Bacteria</taxon>
        <taxon>Pseudomonadati</taxon>
        <taxon>Pseudomonadota</taxon>
        <taxon>Gammaproteobacteria</taxon>
        <taxon>Enterobacterales</taxon>
        <taxon>Yersiniaceae</taxon>
        <taxon>Serratia</taxon>
    </lineage>
</organism>
<feature type="transmembrane region" description="Helical" evidence="1">
    <location>
        <begin position="12"/>
        <end position="30"/>
    </location>
</feature>
<reference evidence="2" key="2">
    <citation type="submission" date="2019-08" db="EMBL/GenBank/DDBJ databases">
        <title>Investigation of anaerobic lignin degradation for improved lignocellulosic biofuels.</title>
        <authorList>
            <person name="Deangelis K.PhD."/>
        </authorList>
    </citation>
    <scope>NUCLEOTIDE SEQUENCE [LARGE SCALE GENOMIC DNA]</scope>
    <source>
        <strain evidence="2">128R</strain>
    </source>
</reference>
<keyword evidence="1" id="KW-1133">Transmembrane helix</keyword>
<dbReference type="EMBL" id="VISQ01000001">
    <property type="protein sequence ID" value="TVZ68076.1"/>
    <property type="molecule type" value="Genomic_DNA"/>
</dbReference>
<evidence type="ECO:0000313" key="2">
    <source>
        <dbReference type="EMBL" id="TVZ68076.1"/>
    </source>
</evidence>
<name>A0A542D651_SERFO</name>
<evidence type="ECO:0000256" key="1">
    <source>
        <dbReference type="SAM" id="Phobius"/>
    </source>
</evidence>
<gene>
    <name evidence="2" type="ORF">FHU10_0494</name>
</gene>
<sequence>MFSLPKTATEWAATISCLLIVAAFIKVYLFP</sequence>
<comment type="caution">
    <text evidence="2">The sequence shown here is derived from an EMBL/GenBank/DDBJ whole genome shotgun (WGS) entry which is preliminary data.</text>
</comment>
<keyword evidence="1" id="KW-0812">Transmembrane</keyword>